<keyword evidence="12" id="KW-1185">Reference proteome</keyword>
<feature type="region of interest" description="Disordered" evidence="8">
    <location>
        <begin position="569"/>
        <end position="598"/>
    </location>
</feature>
<evidence type="ECO:0000256" key="8">
    <source>
        <dbReference type="SAM" id="MobiDB-lite"/>
    </source>
</evidence>
<evidence type="ECO:0000256" key="5">
    <source>
        <dbReference type="ARBA" id="ARBA00022741"/>
    </source>
</evidence>
<dbReference type="Pfam" id="PF07568">
    <property type="entry name" value="HisKA_2"/>
    <property type="match status" value="1"/>
</dbReference>
<evidence type="ECO:0000259" key="10">
    <source>
        <dbReference type="Pfam" id="PF07568"/>
    </source>
</evidence>
<keyword evidence="7" id="KW-0067">ATP-binding</keyword>
<dbReference type="InterPro" id="IPR011495">
    <property type="entry name" value="Sig_transdc_His_kin_sub2_dim/P"/>
</dbReference>
<evidence type="ECO:0000256" key="3">
    <source>
        <dbReference type="ARBA" id="ARBA00022553"/>
    </source>
</evidence>
<dbReference type="RefSeq" id="WP_166187274.1">
    <property type="nucleotide sequence ID" value="NZ_CP049811.1"/>
</dbReference>
<dbReference type="PANTHER" id="PTHR41523">
    <property type="entry name" value="TWO-COMPONENT SYSTEM SENSOR PROTEIN"/>
    <property type="match status" value="1"/>
</dbReference>
<evidence type="ECO:0000256" key="6">
    <source>
        <dbReference type="ARBA" id="ARBA00022777"/>
    </source>
</evidence>
<dbReference type="Proteomes" id="UP000500791">
    <property type="component" value="Chromosome"/>
</dbReference>
<dbReference type="EMBL" id="CP049811">
    <property type="protein sequence ID" value="QIK39312.1"/>
    <property type="molecule type" value="Genomic_DNA"/>
</dbReference>
<comment type="catalytic activity">
    <reaction evidence="1">
        <text>ATP + protein L-histidine = ADP + protein N-phospho-L-histidine.</text>
        <dbReference type="EC" id="2.7.13.3"/>
    </reaction>
</comment>
<dbReference type="GO" id="GO:0004673">
    <property type="term" value="F:protein histidine kinase activity"/>
    <property type="evidence" value="ECO:0007669"/>
    <property type="project" value="UniProtKB-EC"/>
</dbReference>
<name>A0A6G7VH88_9RHOB</name>
<protein>
    <recommendedName>
        <fullName evidence="2">histidine kinase</fullName>
        <ecNumber evidence="2">2.7.13.3</ecNumber>
    </recommendedName>
</protein>
<evidence type="ECO:0000313" key="11">
    <source>
        <dbReference type="EMBL" id="QIK39312.1"/>
    </source>
</evidence>
<organism evidence="11 12">
    <name type="scientific">Pontivivens nitratireducens</name>
    <dbReference type="NCBI Taxonomy" id="2758038"/>
    <lineage>
        <taxon>Bacteria</taxon>
        <taxon>Pseudomonadati</taxon>
        <taxon>Pseudomonadota</taxon>
        <taxon>Alphaproteobacteria</taxon>
        <taxon>Rhodobacterales</taxon>
        <taxon>Paracoccaceae</taxon>
        <taxon>Pontivivens</taxon>
    </lineage>
</organism>
<keyword evidence="9" id="KW-1133">Transmembrane helix</keyword>
<keyword evidence="5" id="KW-0547">Nucleotide-binding</keyword>
<dbReference type="AlphaFoldDB" id="A0A6G7VH88"/>
<proteinExistence type="predicted"/>
<dbReference type="PANTHER" id="PTHR41523:SF8">
    <property type="entry name" value="ETHYLENE RESPONSE SENSOR PROTEIN"/>
    <property type="match status" value="1"/>
</dbReference>
<dbReference type="Gene3D" id="3.30.450.20">
    <property type="entry name" value="PAS domain"/>
    <property type="match status" value="1"/>
</dbReference>
<keyword evidence="9" id="KW-0472">Membrane</keyword>
<evidence type="ECO:0000313" key="12">
    <source>
        <dbReference type="Proteomes" id="UP000500791"/>
    </source>
</evidence>
<dbReference type="InterPro" id="IPR036890">
    <property type="entry name" value="HATPase_C_sf"/>
</dbReference>
<evidence type="ECO:0000256" key="1">
    <source>
        <dbReference type="ARBA" id="ARBA00000085"/>
    </source>
</evidence>
<dbReference type="KEGG" id="mon:G8E03_00185"/>
<dbReference type="GO" id="GO:0005524">
    <property type="term" value="F:ATP binding"/>
    <property type="evidence" value="ECO:0007669"/>
    <property type="project" value="UniProtKB-KW"/>
</dbReference>
<feature type="domain" description="Signal transduction histidine kinase subgroup 2 dimerisation and phosphoacceptor" evidence="10">
    <location>
        <begin position="373"/>
        <end position="446"/>
    </location>
</feature>
<evidence type="ECO:0000256" key="2">
    <source>
        <dbReference type="ARBA" id="ARBA00012438"/>
    </source>
</evidence>
<evidence type="ECO:0000256" key="7">
    <source>
        <dbReference type="ARBA" id="ARBA00022840"/>
    </source>
</evidence>
<keyword evidence="4" id="KW-0808">Transferase</keyword>
<dbReference type="EC" id="2.7.13.3" evidence="2"/>
<accession>A0A6G7VH88</accession>
<evidence type="ECO:0000256" key="4">
    <source>
        <dbReference type="ARBA" id="ARBA00022679"/>
    </source>
</evidence>
<keyword evidence="3" id="KW-0597">Phosphoprotein</keyword>
<feature type="compositionally biased region" description="Basic and acidic residues" evidence="8">
    <location>
        <begin position="584"/>
        <end position="598"/>
    </location>
</feature>
<feature type="transmembrane region" description="Helical" evidence="9">
    <location>
        <begin position="284"/>
        <end position="302"/>
    </location>
</feature>
<evidence type="ECO:0000256" key="9">
    <source>
        <dbReference type="SAM" id="Phobius"/>
    </source>
</evidence>
<sequence length="598" mass="65425">MKRSRSSFFNRMSLAWQIVVLLSIALLPIGGLAVFEAMRANDRAKSLAASDLLADARQAAETERLEIAEGFGAARTLGRNSMVYDGTSAECSAELARFIGESERNIFAAFIGANGLMKCSSLSSIERDLSESESYLLQREEPRRTVSVVESGNVTSRAVLIISHPVIVDGTWRGTISLSVPREVMSVFSEDDAEGALNVALIDNEGKVLSRNVRDTEQAWWLPVGLSNDYVNSNEAIVFEGVDAFGGVRTYARVPIVEDEIAGLFSKPDGGLGAAALMSVLRAILLPSLVWVLCIALAYFAMRRLVVSGIQRIQRSVVAFKRGDRERAMRPIAGASGELEELSSSFVEMARAVDAGEQELSDLVEEKTVLLLEVYHRVKNNLQLIISIMNIQVRGAQDERERMAIRTLRERVMGLALVHQRLYETPNLTSVPADKLVREIVSNLSDAKAGESGATILSDLATFNLHPDQAVPFSLLVTEAMMNALNYSGRGTDDWRIEISLTLTPEDVVELNVTNTVPEDETIEPPEPRSGMGKPLMRAFVMQLAGTMEISNPEGKYALDVAFKRASLDEQGGQRIGMPGQSKAEYRANERAAREPAA</sequence>
<dbReference type="Gene3D" id="3.30.565.10">
    <property type="entry name" value="Histidine kinase-like ATPase, C-terminal domain"/>
    <property type="match status" value="1"/>
</dbReference>
<keyword evidence="6 11" id="KW-0418">Kinase</keyword>
<reference evidence="11 12" key="1">
    <citation type="submission" date="2020-03" db="EMBL/GenBank/DDBJ databases">
        <title>Complete genome sequence of Monaibacterium sp. ALG8 with diverse plasmids.</title>
        <authorList>
            <person name="Sun C."/>
        </authorList>
    </citation>
    <scope>NUCLEOTIDE SEQUENCE [LARGE SCALE GENOMIC DNA]</scope>
    <source>
        <strain evidence="11 12">ALG8</strain>
    </source>
</reference>
<keyword evidence="9" id="KW-0812">Transmembrane</keyword>
<gene>
    <name evidence="11" type="ORF">G8E03_00185</name>
</gene>